<dbReference type="Gene3D" id="1.10.287.130">
    <property type="match status" value="1"/>
</dbReference>
<proteinExistence type="predicted"/>
<dbReference type="RefSeq" id="WP_187525045.1">
    <property type="nucleotide sequence ID" value="NZ_JACRTA010000001.1"/>
</dbReference>
<protein>
    <recommendedName>
        <fullName evidence="3">histidine kinase</fullName>
        <ecNumber evidence="3">2.7.13.3</ecNumber>
    </recommendedName>
</protein>
<evidence type="ECO:0000256" key="10">
    <source>
        <dbReference type="ARBA" id="ARBA00022989"/>
    </source>
</evidence>
<accession>A0A926I9A9</accession>
<dbReference type="InterPro" id="IPR036890">
    <property type="entry name" value="HATPase_C_sf"/>
</dbReference>
<dbReference type="AlphaFoldDB" id="A0A926I9A9"/>
<organism evidence="15 16">
    <name type="scientific">Lentihominibacter hominis</name>
    <dbReference type="NCBI Taxonomy" id="2763645"/>
    <lineage>
        <taxon>Bacteria</taxon>
        <taxon>Bacillati</taxon>
        <taxon>Bacillota</taxon>
        <taxon>Clostridia</taxon>
        <taxon>Peptostreptococcales</taxon>
        <taxon>Anaerovoracaceae</taxon>
        <taxon>Lentihominibacter</taxon>
    </lineage>
</organism>
<dbReference type="Proteomes" id="UP000610862">
    <property type="component" value="Unassembled WGS sequence"/>
</dbReference>
<dbReference type="FunFam" id="3.30.565.10:FF:000013">
    <property type="entry name" value="Two-component sensor histidine kinase"/>
    <property type="match status" value="1"/>
</dbReference>
<dbReference type="InterPro" id="IPR005467">
    <property type="entry name" value="His_kinase_dom"/>
</dbReference>
<keyword evidence="10 13" id="KW-1133">Transmembrane helix</keyword>
<evidence type="ECO:0000256" key="5">
    <source>
        <dbReference type="ARBA" id="ARBA00022679"/>
    </source>
</evidence>
<keyword evidence="9" id="KW-0067">ATP-binding</keyword>
<reference evidence="15" key="1">
    <citation type="submission" date="2020-08" db="EMBL/GenBank/DDBJ databases">
        <title>Genome public.</title>
        <authorList>
            <person name="Liu C."/>
            <person name="Sun Q."/>
        </authorList>
    </citation>
    <scope>NUCLEOTIDE SEQUENCE</scope>
    <source>
        <strain evidence="15">NSJ-24</strain>
    </source>
</reference>
<dbReference type="CDD" id="cd00082">
    <property type="entry name" value="HisKA"/>
    <property type="match status" value="1"/>
</dbReference>
<dbReference type="GO" id="GO:0004721">
    <property type="term" value="F:phosphoprotein phosphatase activity"/>
    <property type="evidence" value="ECO:0007669"/>
    <property type="project" value="TreeGrafter"/>
</dbReference>
<dbReference type="EC" id="2.7.13.3" evidence="3"/>
<evidence type="ECO:0000313" key="16">
    <source>
        <dbReference type="Proteomes" id="UP000610862"/>
    </source>
</evidence>
<keyword evidence="6 13" id="KW-0812">Transmembrane</keyword>
<keyword evidence="8 15" id="KW-0418">Kinase</keyword>
<evidence type="ECO:0000313" key="15">
    <source>
        <dbReference type="EMBL" id="MBC8567963.1"/>
    </source>
</evidence>
<evidence type="ECO:0000256" key="13">
    <source>
        <dbReference type="SAM" id="Phobius"/>
    </source>
</evidence>
<dbReference type="GO" id="GO:0005886">
    <property type="term" value="C:plasma membrane"/>
    <property type="evidence" value="ECO:0007669"/>
    <property type="project" value="TreeGrafter"/>
</dbReference>
<dbReference type="PANTHER" id="PTHR45453">
    <property type="entry name" value="PHOSPHATE REGULON SENSOR PROTEIN PHOR"/>
    <property type="match status" value="1"/>
</dbReference>
<dbReference type="PANTHER" id="PTHR45453:SF1">
    <property type="entry name" value="PHOSPHATE REGULON SENSOR PROTEIN PHOR"/>
    <property type="match status" value="1"/>
</dbReference>
<evidence type="ECO:0000259" key="14">
    <source>
        <dbReference type="PROSITE" id="PS50109"/>
    </source>
</evidence>
<keyword evidence="12 13" id="KW-0472">Membrane</keyword>
<dbReference type="GO" id="GO:0005524">
    <property type="term" value="F:ATP binding"/>
    <property type="evidence" value="ECO:0007669"/>
    <property type="project" value="UniProtKB-KW"/>
</dbReference>
<dbReference type="Pfam" id="PF00512">
    <property type="entry name" value="HisKA"/>
    <property type="match status" value="1"/>
</dbReference>
<comment type="subcellular location">
    <subcellularLocation>
        <location evidence="2">Membrane</location>
    </subcellularLocation>
</comment>
<feature type="domain" description="Histidine kinase" evidence="14">
    <location>
        <begin position="126"/>
        <end position="342"/>
    </location>
</feature>
<dbReference type="InterPro" id="IPR036097">
    <property type="entry name" value="HisK_dim/P_sf"/>
</dbReference>
<evidence type="ECO:0000256" key="9">
    <source>
        <dbReference type="ARBA" id="ARBA00022840"/>
    </source>
</evidence>
<feature type="transmembrane region" description="Helical" evidence="13">
    <location>
        <begin position="40"/>
        <end position="61"/>
    </location>
</feature>
<name>A0A926I9A9_9FIRM</name>
<keyword evidence="11" id="KW-0902">Two-component regulatory system</keyword>
<evidence type="ECO:0000256" key="12">
    <source>
        <dbReference type="ARBA" id="ARBA00023136"/>
    </source>
</evidence>
<evidence type="ECO:0000256" key="6">
    <source>
        <dbReference type="ARBA" id="ARBA00022692"/>
    </source>
</evidence>
<dbReference type="SMART" id="SM00387">
    <property type="entry name" value="HATPase_c"/>
    <property type="match status" value="1"/>
</dbReference>
<keyword evidence="5" id="KW-0808">Transferase</keyword>
<dbReference type="PRINTS" id="PR00344">
    <property type="entry name" value="BCTRLSENSOR"/>
</dbReference>
<dbReference type="SUPFAM" id="SSF47384">
    <property type="entry name" value="Homodimeric domain of signal transducing histidine kinase"/>
    <property type="match status" value="1"/>
</dbReference>
<dbReference type="SMART" id="SM00388">
    <property type="entry name" value="HisKA"/>
    <property type="match status" value="1"/>
</dbReference>
<comment type="caution">
    <text evidence="15">The sequence shown here is derived from an EMBL/GenBank/DDBJ whole genome shotgun (WGS) entry which is preliminary data.</text>
</comment>
<evidence type="ECO:0000256" key="7">
    <source>
        <dbReference type="ARBA" id="ARBA00022741"/>
    </source>
</evidence>
<dbReference type="EMBL" id="JACRTA010000001">
    <property type="protein sequence ID" value="MBC8567963.1"/>
    <property type="molecule type" value="Genomic_DNA"/>
</dbReference>
<dbReference type="InterPro" id="IPR050351">
    <property type="entry name" value="BphY/WalK/GraS-like"/>
</dbReference>
<dbReference type="InterPro" id="IPR004358">
    <property type="entry name" value="Sig_transdc_His_kin-like_C"/>
</dbReference>
<evidence type="ECO:0000256" key="2">
    <source>
        <dbReference type="ARBA" id="ARBA00004370"/>
    </source>
</evidence>
<dbReference type="Pfam" id="PF02518">
    <property type="entry name" value="HATPase_c"/>
    <property type="match status" value="1"/>
</dbReference>
<evidence type="ECO:0000256" key="1">
    <source>
        <dbReference type="ARBA" id="ARBA00000085"/>
    </source>
</evidence>
<dbReference type="InterPro" id="IPR003594">
    <property type="entry name" value="HATPase_dom"/>
</dbReference>
<dbReference type="GO" id="GO:0000155">
    <property type="term" value="F:phosphorelay sensor kinase activity"/>
    <property type="evidence" value="ECO:0007669"/>
    <property type="project" value="InterPro"/>
</dbReference>
<sequence>MTIFFIMLFFIAYAISRYVSNNIWFAEDPLYRLLSFIREYILIFAGLPIISGMTLISYYFVSKPLRYLDDVIDASEKMITSKDTPVRLAAPMKNVQDELNLFREQALRNERAAREAEQRKNDLIVYLAHDLKTPLTSVIGYLSLLRDEPQISSDIRAKYTGIALEKAQRLEDLINEFFDITRFNLSTPALEEEPTNLSRMLEQISYEFNPILSEKNLSLDTDIAPDIEILCDRNKMERVFDNLIRNAINYSYPNTRINLTMSPGKIGIDIIVSNHGKTIPADKLDRIFEQFFRLDSSRSTSTGGSGLGLAISKEIVELHGGLISASSENEMITLTVTLPYKQSAFASS</sequence>
<dbReference type="Gene3D" id="3.30.565.10">
    <property type="entry name" value="Histidine kinase-like ATPase, C-terminal domain"/>
    <property type="match status" value="1"/>
</dbReference>
<comment type="catalytic activity">
    <reaction evidence="1">
        <text>ATP + protein L-histidine = ADP + protein N-phospho-L-histidine.</text>
        <dbReference type="EC" id="2.7.13.3"/>
    </reaction>
</comment>
<keyword evidence="16" id="KW-1185">Reference proteome</keyword>
<dbReference type="SUPFAM" id="SSF55874">
    <property type="entry name" value="ATPase domain of HSP90 chaperone/DNA topoisomerase II/histidine kinase"/>
    <property type="match status" value="1"/>
</dbReference>
<dbReference type="GO" id="GO:0016036">
    <property type="term" value="P:cellular response to phosphate starvation"/>
    <property type="evidence" value="ECO:0007669"/>
    <property type="project" value="TreeGrafter"/>
</dbReference>
<keyword evidence="4" id="KW-0597">Phosphoprotein</keyword>
<dbReference type="PROSITE" id="PS50109">
    <property type="entry name" value="HIS_KIN"/>
    <property type="match status" value="1"/>
</dbReference>
<keyword evidence="7" id="KW-0547">Nucleotide-binding</keyword>
<evidence type="ECO:0000256" key="11">
    <source>
        <dbReference type="ARBA" id="ARBA00023012"/>
    </source>
</evidence>
<evidence type="ECO:0000256" key="8">
    <source>
        <dbReference type="ARBA" id="ARBA00022777"/>
    </source>
</evidence>
<gene>
    <name evidence="15" type="ORF">H8692_04175</name>
</gene>
<dbReference type="InterPro" id="IPR003661">
    <property type="entry name" value="HisK_dim/P_dom"/>
</dbReference>
<evidence type="ECO:0000256" key="3">
    <source>
        <dbReference type="ARBA" id="ARBA00012438"/>
    </source>
</evidence>
<evidence type="ECO:0000256" key="4">
    <source>
        <dbReference type="ARBA" id="ARBA00022553"/>
    </source>
</evidence>